<dbReference type="PROSITE" id="PS50222">
    <property type="entry name" value="EF_HAND_2"/>
    <property type="match status" value="1"/>
</dbReference>
<dbReference type="GO" id="GO:0008270">
    <property type="term" value="F:zinc ion binding"/>
    <property type="evidence" value="ECO:0007669"/>
    <property type="project" value="UniProtKB-KW"/>
</dbReference>
<dbReference type="PROSITE" id="PS00479">
    <property type="entry name" value="ZF_DAG_PE_1"/>
    <property type="match status" value="1"/>
</dbReference>
<dbReference type="CDD" id="cd00155">
    <property type="entry name" value="RasGEF"/>
    <property type="match status" value="1"/>
</dbReference>
<evidence type="ECO:0000256" key="20">
    <source>
        <dbReference type="PROSITE-ProRule" id="PRU00168"/>
    </source>
</evidence>
<keyword evidence="6" id="KW-1003">Cell membrane</keyword>
<evidence type="ECO:0000256" key="15">
    <source>
        <dbReference type="ARBA" id="ARBA00022837"/>
    </source>
</evidence>
<feature type="region of interest" description="Disordered" evidence="21">
    <location>
        <begin position="1"/>
        <end position="51"/>
    </location>
</feature>
<keyword evidence="17" id="KW-0175">Coiled coil</keyword>
<evidence type="ECO:0000256" key="9">
    <source>
        <dbReference type="ARBA" id="ARBA00022723"/>
    </source>
</evidence>
<evidence type="ECO:0000256" key="18">
    <source>
        <dbReference type="ARBA" id="ARBA00023136"/>
    </source>
</evidence>
<dbReference type="InterPro" id="IPR020454">
    <property type="entry name" value="DAG/PE-bd"/>
</dbReference>
<evidence type="ECO:0000256" key="14">
    <source>
        <dbReference type="ARBA" id="ARBA00022833"/>
    </source>
</evidence>
<dbReference type="SUPFAM" id="SSF47473">
    <property type="entry name" value="EF-hand"/>
    <property type="match status" value="1"/>
</dbReference>
<feature type="domain" description="Phorbol-ester/DAG-type" evidence="23">
    <location>
        <begin position="544"/>
        <end position="594"/>
    </location>
</feature>
<dbReference type="FunFam" id="1.10.840.10:FF:000003">
    <property type="entry name" value="Ras guanyl-releasing protein 3 isoform 1"/>
    <property type="match status" value="1"/>
</dbReference>
<feature type="domain" description="EF-hand" evidence="25">
    <location>
        <begin position="473"/>
        <end position="508"/>
    </location>
</feature>
<dbReference type="GO" id="GO:0007265">
    <property type="term" value="P:Ras protein signal transduction"/>
    <property type="evidence" value="ECO:0007669"/>
    <property type="project" value="TreeGrafter"/>
</dbReference>
<dbReference type="Proteomes" id="UP000261640">
    <property type="component" value="Unplaced"/>
</dbReference>
<keyword evidence="8 20" id="KW-0344">Guanine-nucleotide releasing factor</keyword>
<evidence type="ECO:0000259" key="24">
    <source>
        <dbReference type="PROSITE" id="PS50212"/>
    </source>
</evidence>
<dbReference type="PROSITE" id="PS50212">
    <property type="entry name" value="RASGEF_NTER"/>
    <property type="match status" value="1"/>
</dbReference>
<organism evidence="26 27">
    <name type="scientific">Mastacembelus armatus</name>
    <name type="common">zig-zag eel</name>
    <dbReference type="NCBI Taxonomy" id="205130"/>
    <lineage>
        <taxon>Eukaryota</taxon>
        <taxon>Metazoa</taxon>
        <taxon>Chordata</taxon>
        <taxon>Craniata</taxon>
        <taxon>Vertebrata</taxon>
        <taxon>Euteleostomi</taxon>
        <taxon>Actinopterygii</taxon>
        <taxon>Neopterygii</taxon>
        <taxon>Teleostei</taxon>
        <taxon>Neoteleostei</taxon>
        <taxon>Acanthomorphata</taxon>
        <taxon>Anabantaria</taxon>
        <taxon>Synbranchiformes</taxon>
        <taxon>Mastacembelidae</taxon>
        <taxon>Mastacembelus</taxon>
    </lineage>
</organism>
<reference evidence="26" key="2">
    <citation type="submission" date="2025-09" db="UniProtKB">
        <authorList>
            <consortium name="Ensembl"/>
        </authorList>
    </citation>
    <scope>IDENTIFICATION</scope>
</reference>
<accession>A0A7N8WJM9</accession>
<evidence type="ECO:0000259" key="25">
    <source>
        <dbReference type="PROSITE" id="PS50222"/>
    </source>
</evidence>
<dbReference type="InterPro" id="IPR036964">
    <property type="entry name" value="RASGEF_cat_dom_sf"/>
</dbReference>
<evidence type="ECO:0000256" key="21">
    <source>
        <dbReference type="SAM" id="MobiDB-lite"/>
    </source>
</evidence>
<dbReference type="Pfam" id="PF00618">
    <property type="entry name" value="RasGEF_N"/>
    <property type="match status" value="1"/>
</dbReference>
<comment type="similarity">
    <text evidence="5">Belongs to the RASGRP family.</text>
</comment>
<dbReference type="AlphaFoldDB" id="A0A7N8WJM9"/>
<dbReference type="GO" id="GO:0000139">
    <property type="term" value="C:Golgi membrane"/>
    <property type="evidence" value="ECO:0007669"/>
    <property type="project" value="UniProtKB-SubCell"/>
</dbReference>
<dbReference type="CDD" id="cd06224">
    <property type="entry name" value="REM"/>
    <property type="match status" value="1"/>
</dbReference>
<keyword evidence="18" id="KW-0472">Membrane</keyword>
<evidence type="ECO:0000256" key="10">
    <source>
        <dbReference type="ARBA" id="ARBA00022737"/>
    </source>
</evidence>
<evidence type="ECO:0000256" key="6">
    <source>
        <dbReference type="ARBA" id="ARBA00022475"/>
    </source>
</evidence>
<evidence type="ECO:0000256" key="19">
    <source>
        <dbReference type="ARBA" id="ARBA00041172"/>
    </source>
</evidence>
<evidence type="ECO:0000256" key="11">
    <source>
        <dbReference type="ARBA" id="ARBA00022771"/>
    </source>
</evidence>
<keyword evidence="16" id="KW-0333">Golgi apparatus</keyword>
<dbReference type="GO" id="GO:0005829">
    <property type="term" value="C:cytosol"/>
    <property type="evidence" value="ECO:0007669"/>
    <property type="project" value="UniProtKB-SubCell"/>
</dbReference>
<keyword evidence="11" id="KW-0863">Zinc-finger</keyword>
<dbReference type="SMART" id="SM00147">
    <property type="entry name" value="RasGEF"/>
    <property type="match status" value="1"/>
</dbReference>
<dbReference type="InterPro" id="IPR023578">
    <property type="entry name" value="Ras_GEF_dom_sf"/>
</dbReference>
<dbReference type="InterPro" id="IPR001895">
    <property type="entry name" value="RASGEF_cat_dom"/>
</dbReference>
<dbReference type="Gene3D" id="1.20.870.10">
    <property type="entry name" value="Son of sevenless (SoS) protein Chain: S domain 1"/>
    <property type="match status" value="1"/>
</dbReference>
<keyword evidence="9" id="KW-0479">Metal-binding</keyword>
<dbReference type="GO" id="GO:0005789">
    <property type="term" value="C:endoplasmic reticulum membrane"/>
    <property type="evidence" value="ECO:0007669"/>
    <property type="project" value="UniProtKB-SubCell"/>
</dbReference>
<dbReference type="PANTHER" id="PTHR23113:SF174">
    <property type="entry name" value="RAS GUANYL-RELEASING PROTEIN 1"/>
    <property type="match status" value="1"/>
</dbReference>
<keyword evidence="14" id="KW-0862">Zinc</keyword>
<keyword evidence="13" id="KW-0256">Endoplasmic reticulum</keyword>
<evidence type="ECO:0000256" key="13">
    <source>
        <dbReference type="ARBA" id="ARBA00022824"/>
    </source>
</evidence>
<sequence length="743" mass="84774">MWHYTSSKTNTIITTSPTAPPPPPSHVLVSPPGRPHRFHKPSPAPTAPSKSMMSLGHLTKGASWEELIQACLQSFDSDGCVCGSSHLLNITLTMHRLLISSSDLLDKLITLYPSTACYKAIPAECQRICYLIRHWIQEFWVMFRLHHNLSDNLDQFREFIREQGQEHLCSFLETKWINERDWSWKASQKIKANCSKKRKVSLLFDHLEPIELAEHLTYLEFKSFCRISFLDYQNYIHNCCMKDIPMMERSIALCNGISQWVQLMVLSRPTAQLRAEVFTKFIHVAQSLHLMHNYNTLMAVVGGLCHSSISRLKDTTSHVPSEVTKVLNEMTDLLSSCRNYDNYRHAYNRCTGFKIPILGVHLKDLISVNEAMSDYVEDNKINVQKLQALYNHINELIQLQQIPPRLEANKDLVHLLTLSLDLYYTEDEIYELSYAREPKNCRAPPATPSRPPVVVDWASGVAPKPDPRTISKHVQRMVDSVFKNYDHDENGFISQEEFEKIAASFPFSFCVMDKEKEGLVSREEITAYFMRASVICSKLGLGFVHNFQEATYMKPTFCDNCSGFLWGVIRQGYRCKDCGMNCHKLCKDQVAFECKKNTKVTNATDSPTPSSTPVSMGGFGVMRFITTINYFSDTHVHALSHSRNKCVSLPRVPINTHSHLNRPQPSLLVPGAPTITTCPSPVPQRKQRHCAKWENRASVLQKPKELEEQKKPTYESLEFVSTSYITQISLLHALHPVEEDSSS</sequence>
<keyword evidence="12" id="KW-0221">Differentiation</keyword>
<dbReference type="InterPro" id="IPR002219">
    <property type="entry name" value="PKC_DAG/PE"/>
</dbReference>
<dbReference type="FunFam" id="1.10.238.10:FF:000051">
    <property type="entry name" value="Ras guanyl-releasing protein 3 isoform 1"/>
    <property type="match status" value="1"/>
</dbReference>
<dbReference type="InterPro" id="IPR000651">
    <property type="entry name" value="Ras-like_Gua-exchang_fac_N"/>
</dbReference>
<evidence type="ECO:0000256" key="4">
    <source>
        <dbReference type="ARBA" id="ARBA00004514"/>
    </source>
</evidence>
<dbReference type="Pfam" id="PF00617">
    <property type="entry name" value="RasGEF"/>
    <property type="match status" value="1"/>
</dbReference>
<dbReference type="GO" id="GO:0030154">
    <property type="term" value="P:cell differentiation"/>
    <property type="evidence" value="ECO:0007669"/>
    <property type="project" value="UniProtKB-KW"/>
</dbReference>
<evidence type="ECO:0000256" key="8">
    <source>
        <dbReference type="ARBA" id="ARBA00022658"/>
    </source>
</evidence>
<dbReference type="SUPFAM" id="SSF57889">
    <property type="entry name" value="Cysteine-rich domain"/>
    <property type="match status" value="1"/>
</dbReference>
<dbReference type="GO" id="GO:0005085">
    <property type="term" value="F:guanyl-nucleotide exchange factor activity"/>
    <property type="evidence" value="ECO:0007669"/>
    <property type="project" value="UniProtKB-KW"/>
</dbReference>
<evidence type="ECO:0000259" key="22">
    <source>
        <dbReference type="PROSITE" id="PS50009"/>
    </source>
</evidence>
<keyword evidence="15" id="KW-0106">Calcium</keyword>
<reference evidence="26" key="1">
    <citation type="submission" date="2025-08" db="UniProtKB">
        <authorList>
            <consortium name="Ensembl"/>
        </authorList>
    </citation>
    <scope>IDENTIFICATION</scope>
</reference>
<evidence type="ECO:0000259" key="23">
    <source>
        <dbReference type="PROSITE" id="PS50081"/>
    </source>
</evidence>
<dbReference type="InterPro" id="IPR046349">
    <property type="entry name" value="C1-like_sf"/>
</dbReference>
<dbReference type="InterPro" id="IPR011992">
    <property type="entry name" value="EF-hand-dom_pair"/>
</dbReference>
<dbReference type="GO" id="GO:0005886">
    <property type="term" value="C:plasma membrane"/>
    <property type="evidence" value="ECO:0007669"/>
    <property type="project" value="UniProtKB-SubCell"/>
</dbReference>
<feature type="domain" description="Ras-GEF" evidence="22">
    <location>
        <begin position="208"/>
        <end position="439"/>
    </location>
</feature>
<evidence type="ECO:0000256" key="2">
    <source>
        <dbReference type="ARBA" id="ARBA00004395"/>
    </source>
</evidence>
<evidence type="ECO:0000256" key="16">
    <source>
        <dbReference type="ARBA" id="ARBA00023034"/>
    </source>
</evidence>
<dbReference type="SMART" id="SM00109">
    <property type="entry name" value="C1"/>
    <property type="match status" value="1"/>
</dbReference>
<dbReference type="PRINTS" id="PR00008">
    <property type="entry name" value="DAGPEDOMAIN"/>
</dbReference>
<dbReference type="InterPro" id="IPR002048">
    <property type="entry name" value="EF_hand_dom"/>
</dbReference>
<evidence type="ECO:0000256" key="5">
    <source>
        <dbReference type="ARBA" id="ARBA00009566"/>
    </source>
</evidence>
<keyword evidence="7" id="KW-0963">Cytoplasm</keyword>
<name>A0A7N8WJM9_9TELE</name>
<evidence type="ECO:0000256" key="12">
    <source>
        <dbReference type="ARBA" id="ARBA00022782"/>
    </source>
</evidence>
<dbReference type="GeneTree" id="ENSGT00940000158910"/>
<keyword evidence="27" id="KW-1185">Reference proteome</keyword>
<dbReference type="FunFam" id="3.30.60.20:FF:000023">
    <property type="entry name" value="RAS guanyl-releasing protein 1 isoform X1"/>
    <property type="match status" value="1"/>
</dbReference>
<protein>
    <recommendedName>
        <fullName evidence="19">RAS guanyl-releasing protein 1</fullName>
    </recommendedName>
</protein>
<evidence type="ECO:0000256" key="17">
    <source>
        <dbReference type="ARBA" id="ARBA00023054"/>
    </source>
</evidence>
<dbReference type="GO" id="GO:0005509">
    <property type="term" value="F:calcium ion binding"/>
    <property type="evidence" value="ECO:0007669"/>
    <property type="project" value="InterPro"/>
</dbReference>
<evidence type="ECO:0000256" key="1">
    <source>
        <dbReference type="ARBA" id="ARBA00004202"/>
    </source>
</evidence>
<dbReference type="SUPFAM" id="SSF48366">
    <property type="entry name" value="Ras GEF"/>
    <property type="match status" value="1"/>
</dbReference>
<dbReference type="Gene3D" id="1.10.840.10">
    <property type="entry name" value="Ras guanine-nucleotide exchange factors catalytic domain"/>
    <property type="match status" value="1"/>
</dbReference>
<feature type="compositionally biased region" description="Low complexity" evidence="21">
    <location>
        <begin position="1"/>
        <end position="17"/>
    </location>
</feature>
<dbReference type="PROSITE" id="PS00018">
    <property type="entry name" value="EF_HAND_1"/>
    <property type="match status" value="1"/>
</dbReference>
<evidence type="ECO:0000256" key="3">
    <source>
        <dbReference type="ARBA" id="ARBA00004406"/>
    </source>
</evidence>
<dbReference type="PROSITE" id="PS50081">
    <property type="entry name" value="ZF_DAG_PE_2"/>
    <property type="match status" value="1"/>
</dbReference>
<evidence type="ECO:0000256" key="7">
    <source>
        <dbReference type="ARBA" id="ARBA00022490"/>
    </source>
</evidence>
<dbReference type="InterPro" id="IPR008937">
    <property type="entry name" value="Ras-like_GEF"/>
</dbReference>
<dbReference type="Gene3D" id="1.10.238.10">
    <property type="entry name" value="EF-hand"/>
    <property type="match status" value="1"/>
</dbReference>
<dbReference type="PANTHER" id="PTHR23113">
    <property type="entry name" value="GUANINE NUCLEOTIDE EXCHANGE FACTOR"/>
    <property type="match status" value="1"/>
</dbReference>
<keyword evidence="10" id="KW-0677">Repeat</keyword>
<dbReference type="Gene3D" id="3.30.60.20">
    <property type="match status" value="1"/>
</dbReference>
<dbReference type="Ensembl" id="ENSMAMT00000068064.1">
    <property type="protein sequence ID" value="ENSMAMP00000036817.1"/>
    <property type="gene ID" value="ENSMAMG00000006523.2"/>
</dbReference>
<dbReference type="PROSITE" id="PS50009">
    <property type="entry name" value="RASGEF_CAT"/>
    <property type="match status" value="1"/>
</dbReference>
<proteinExistence type="inferred from homology"/>
<feature type="domain" description="N-terminal Ras-GEF" evidence="24">
    <location>
        <begin position="55"/>
        <end position="180"/>
    </location>
</feature>
<evidence type="ECO:0000313" key="27">
    <source>
        <dbReference type="Proteomes" id="UP000261640"/>
    </source>
</evidence>
<dbReference type="Pfam" id="PF00130">
    <property type="entry name" value="C1_1"/>
    <property type="match status" value="1"/>
</dbReference>
<comment type="subcellular location">
    <subcellularLocation>
        <location evidence="1">Cell membrane</location>
        <topology evidence="1">Peripheral membrane protein</topology>
    </subcellularLocation>
    <subcellularLocation>
        <location evidence="4">Cytoplasm</location>
        <location evidence="4">Cytosol</location>
    </subcellularLocation>
    <subcellularLocation>
        <location evidence="3">Endoplasmic reticulum membrane</location>
        <topology evidence="3">Peripheral membrane protein</topology>
    </subcellularLocation>
    <subcellularLocation>
        <location evidence="2">Golgi apparatus membrane</location>
        <topology evidence="2">Peripheral membrane protein</topology>
    </subcellularLocation>
</comment>
<dbReference type="InterPro" id="IPR018247">
    <property type="entry name" value="EF_Hand_1_Ca_BS"/>
</dbReference>
<dbReference type="SMART" id="SM00229">
    <property type="entry name" value="RasGEFN"/>
    <property type="match status" value="1"/>
</dbReference>
<evidence type="ECO:0000313" key="26">
    <source>
        <dbReference type="Ensembl" id="ENSMAMP00000036817.1"/>
    </source>
</evidence>